<dbReference type="Gene3D" id="3.30.1360.10">
    <property type="entry name" value="RNA polymerase, RBP11-like subunit"/>
    <property type="match status" value="1"/>
</dbReference>
<dbReference type="Proteomes" id="UP001150062">
    <property type="component" value="Unassembled WGS sequence"/>
</dbReference>
<keyword evidence="4" id="KW-0539">Nucleus</keyword>
<dbReference type="InterPro" id="IPR036603">
    <property type="entry name" value="RBP11-like"/>
</dbReference>
<evidence type="ECO:0000256" key="2">
    <source>
        <dbReference type="ARBA" id="ARBA00022478"/>
    </source>
</evidence>
<dbReference type="HAMAP" id="MF_00261">
    <property type="entry name" value="RNApol_arch_Rpo11"/>
    <property type="match status" value="1"/>
</dbReference>
<dbReference type="Pfam" id="PF13656">
    <property type="entry name" value="RNA_pol_L_2"/>
    <property type="match status" value="1"/>
</dbReference>
<protein>
    <submittedName>
        <fullName evidence="7">DNA-directed RNA polymerases i and iii subunit rpac2</fullName>
    </submittedName>
</protein>
<proteinExistence type="inferred from homology"/>
<evidence type="ECO:0000256" key="5">
    <source>
        <dbReference type="ARBA" id="ARBA00025751"/>
    </source>
</evidence>
<evidence type="ECO:0000313" key="8">
    <source>
        <dbReference type="EMBL" id="KAJ6248605.1"/>
    </source>
</evidence>
<feature type="domain" description="DNA-directed RNA polymerase RBP11-like dimerisation" evidence="6">
    <location>
        <begin position="19"/>
        <end position="91"/>
    </location>
</feature>
<dbReference type="EMBL" id="JAOAOG010000110">
    <property type="protein sequence ID" value="KAJ6248605.1"/>
    <property type="molecule type" value="Genomic_DNA"/>
</dbReference>
<evidence type="ECO:0000313" key="7">
    <source>
        <dbReference type="EMBL" id="KAJ3433716.1"/>
    </source>
</evidence>
<evidence type="ECO:0000256" key="4">
    <source>
        <dbReference type="ARBA" id="ARBA00023242"/>
    </source>
</evidence>
<dbReference type="GO" id="GO:0006362">
    <property type="term" value="P:transcription elongation by RNA polymerase I"/>
    <property type="evidence" value="ECO:0007669"/>
    <property type="project" value="TreeGrafter"/>
</dbReference>
<dbReference type="InterPro" id="IPR022905">
    <property type="entry name" value="Rpo11-like"/>
</dbReference>
<reference evidence="7" key="2">
    <citation type="submission" date="2022-08" db="EMBL/GenBank/DDBJ databases">
        <title>Novel sulphate-reducing endosymbionts in the free-living metamonad Anaeramoeba.</title>
        <authorList>
            <person name="Jerlstrom-Hultqvist J."/>
            <person name="Cepicka I."/>
            <person name="Gallot-Lavallee L."/>
            <person name="Salas-Leiva D."/>
            <person name="Curtis B.A."/>
            <person name="Zahonova K."/>
            <person name="Pipaliya S."/>
            <person name="Dacks J."/>
            <person name="Roger A.J."/>
        </authorList>
    </citation>
    <scope>NUCLEOTIDE SEQUENCE</scope>
    <source>
        <strain evidence="7">Busselton2</strain>
    </source>
</reference>
<keyword evidence="10" id="KW-1185">Reference proteome</keyword>
<dbReference type="InterPro" id="IPR033898">
    <property type="entry name" value="RNAP_AC19"/>
</dbReference>
<evidence type="ECO:0000256" key="3">
    <source>
        <dbReference type="ARBA" id="ARBA00023163"/>
    </source>
</evidence>
<keyword evidence="3" id="KW-0804">Transcription</keyword>
<organism evidence="7 9">
    <name type="scientific">Anaeramoeba flamelloides</name>
    <dbReference type="NCBI Taxonomy" id="1746091"/>
    <lineage>
        <taxon>Eukaryota</taxon>
        <taxon>Metamonada</taxon>
        <taxon>Anaeramoebidae</taxon>
        <taxon>Anaeramoeba</taxon>
    </lineage>
</organism>
<dbReference type="EMBL" id="JANTQA010000047">
    <property type="protein sequence ID" value="KAJ3433716.1"/>
    <property type="molecule type" value="Genomic_DNA"/>
</dbReference>
<dbReference type="GO" id="GO:0046983">
    <property type="term" value="F:protein dimerization activity"/>
    <property type="evidence" value="ECO:0007669"/>
    <property type="project" value="InterPro"/>
</dbReference>
<evidence type="ECO:0000256" key="1">
    <source>
        <dbReference type="ARBA" id="ARBA00004123"/>
    </source>
</evidence>
<evidence type="ECO:0000313" key="10">
    <source>
        <dbReference type="Proteomes" id="UP001150062"/>
    </source>
</evidence>
<evidence type="ECO:0000259" key="6">
    <source>
        <dbReference type="Pfam" id="PF13656"/>
    </source>
</evidence>
<keyword evidence="2 7" id="KW-0240">DNA-directed RNA polymerase</keyword>
<dbReference type="GO" id="GO:0005736">
    <property type="term" value="C:RNA polymerase I complex"/>
    <property type="evidence" value="ECO:0007669"/>
    <property type="project" value="TreeGrafter"/>
</dbReference>
<dbReference type="PANTHER" id="PTHR13946">
    <property type="entry name" value="DNA-DIRECTED RNA POLYMERASE I,II,III"/>
    <property type="match status" value="1"/>
</dbReference>
<dbReference type="GO" id="GO:0003899">
    <property type="term" value="F:DNA-directed RNA polymerase activity"/>
    <property type="evidence" value="ECO:0007669"/>
    <property type="project" value="InterPro"/>
</dbReference>
<dbReference type="InterPro" id="IPR008193">
    <property type="entry name" value="RNA_pol_Rpb11_13-16kDa_CS"/>
</dbReference>
<accession>A0AAV7YY29</accession>
<evidence type="ECO:0000313" key="9">
    <source>
        <dbReference type="Proteomes" id="UP001146793"/>
    </source>
</evidence>
<dbReference type="InterPro" id="IPR009025">
    <property type="entry name" value="RBP11-like_dimer"/>
</dbReference>
<dbReference type="Proteomes" id="UP001146793">
    <property type="component" value="Unassembled WGS sequence"/>
</dbReference>
<dbReference type="AlphaFoldDB" id="A0AAV7YY29"/>
<dbReference type="SUPFAM" id="SSF55257">
    <property type="entry name" value="RBP11-like subunits of RNA polymerase"/>
    <property type="match status" value="1"/>
</dbReference>
<dbReference type="GO" id="GO:0003677">
    <property type="term" value="F:DNA binding"/>
    <property type="evidence" value="ECO:0007669"/>
    <property type="project" value="InterPro"/>
</dbReference>
<gene>
    <name evidence="7" type="ORF">M0812_22682</name>
    <name evidence="8" type="ORF">M0813_17574</name>
</gene>
<comment type="similarity">
    <text evidence="5">Belongs to the archaeal Rpo11/eukaryotic RPB11/RPC19 RNA polymerase subunit family.</text>
</comment>
<dbReference type="GO" id="GO:0005666">
    <property type="term" value="C:RNA polymerase III complex"/>
    <property type="evidence" value="ECO:0007669"/>
    <property type="project" value="TreeGrafter"/>
</dbReference>
<dbReference type="GO" id="GO:0006383">
    <property type="term" value="P:transcription by RNA polymerase III"/>
    <property type="evidence" value="ECO:0007669"/>
    <property type="project" value="TreeGrafter"/>
</dbReference>
<comment type="caution">
    <text evidence="7">The sequence shown here is derived from an EMBL/GenBank/DDBJ whole genome shotgun (WGS) entry which is preliminary data.</text>
</comment>
<dbReference type="PROSITE" id="PS01154">
    <property type="entry name" value="RNA_POL_L_13KD"/>
    <property type="match status" value="1"/>
</dbReference>
<dbReference type="CDD" id="cd07029">
    <property type="entry name" value="RNAP_I_III_AC19"/>
    <property type="match status" value="1"/>
</dbReference>
<sequence>MNKSKKLEIQTKNGNLRNATFTIHEESHTLANTVRYVLAHDDDVNFVGYSVPHPSEFKVNVRVQTQQQKSSIERFDQALESLCLVTNSIQDEFKNKLEKFKEEKGIQKEEVDPFVISLKRQLRKEYKKMKAIID</sequence>
<name>A0AAV7YY29_9EUKA</name>
<reference evidence="8" key="1">
    <citation type="submission" date="2022-08" db="EMBL/GenBank/DDBJ databases">
        <title>Novel sulfate-reducing endosymbionts in the free-living metamonad Anaeramoeba.</title>
        <authorList>
            <person name="Jerlstrom-Hultqvist J."/>
            <person name="Cepicka I."/>
            <person name="Gallot-Lavallee L."/>
            <person name="Salas-Leiva D."/>
            <person name="Curtis B.A."/>
            <person name="Zahonova K."/>
            <person name="Pipaliya S."/>
            <person name="Dacks J."/>
            <person name="Roger A.J."/>
        </authorList>
    </citation>
    <scope>NUCLEOTIDE SEQUENCE</scope>
    <source>
        <strain evidence="8">Schooner1</strain>
    </source>
</reference>
<dbReference type="PANTHER" id="PTHR13946:SF28">
    <property type="entry name" value="DNA-DIRECTED RNA POLYMERASES I AND III SUBUNIT RPAC2"/>
    <property type="match status" value="1"/>
</dbReference>
<comment type="subcellular location">
    <subcellularLocation>
        <location evidence="1">Nucleus</location>
    </subcellularLocation>
</comment>